<organism evidence="9 10">
    <name type="scientific">Malassezia restricta (strain ATCC 96810 / NBRC 103918 / CBS 7877)</name>
    <name type="common">Seborrheic dermatitis infection agent</name>
    <dbReference type="NCBI Taxonomy" id="425264"/>
    <lineage>
        <taxon>Eukaryota</taxon>
        <taxon>Fungi</taxon>
        <taxon>Dikarya</taxon>
        <taxon>Basidiomycota</taxon>
        <taxon>Ustilaginomycotina</taxon>
        <taxon>Malasseziomycetes</taxon>
        <taxon>Malasseziales</taxon>
        <taxon>Malasseziaceae</taxon>
        <taxon>Malassezia</taxon>
    </lineage>
</organism>
<feature type="region of interest" description="Disordered" evidence="8">
    <location>
        <begin position="1"/>
        <end position="36"/>
    </location>
</feature>
<dbReference type="GO" id="GO:0006366">
    <property type="term" value="P:transcription by RNA polymerase II"/>
    <property type="evidence" value="ECO:0007669"/>
    <property type="project" value="TreeGrafter"/>
</dbReference>
<reference evidence="9 10" key="1">
    <citation type="submission" date="2018-10" db="EMBL/GenBank/DDBJ databases">
        <title>Complete genome sequence of Malassezia restricta CBS 7877.</title>
        <authorList>
            <person name="Morand S.C."/>
            <person name="Bertignac M."/>
            <person name="Iltis A."/>
            <person name="Kolder I."/>
            <person name="Pirovano W."/>
            <person name="Jourdain R."/>
            <person name="Clavaud C."/>
        </authorList>
    </citation>
    <scope>NUCLEOTIDE SEQUENCE [LARGE SCALE GENOMIC DNA]</scope>
    <source>
        <strain evidence="9 10">CBS 7877</strain>
    </source>
</reference>
<dbReference type="PANTHER" id="PTHR47227:SF5">
    <property type="entry name" value="DNA-DIRECTED RNA POLYMERASES I, II, AND III SUBUNIT RPABC2"/>
    <property type="match status" value="1"/>
</dbReference>
<dbReference type="PANTHER" id="PTHR47227">
    <property type="entry name" value="DNA-DIRECTED RNA POLYMERASE SUBUNIT K"/>
    <property type="match status" value="1"/>
</dbReference>
<dbReference type="VEuPathDB" id="FungiDB:DNF11_0925"/>
<dbReference type="GO" id="GO:0042797">
    <property type="term" value="P:tRNA transcription by RNA polymerase III"/>
    <property type="evidence" value="ECO:0007669"/>
    <property type="project" value="TreeGrafter"/>
</dbReference>
<evidence type="ECO:0000256" key="1">
    <source>
        <dbReference type="ARBA" id="ARBA00004123"/>
    </source>
</evidence>
<comment type="subcellular location">
    <subcellularLocation>
        <location evidence="1">Nucleus</location>
    </subcellularLocation>
</comment>
<dbReference type="PIRSF" id="PIRSF000778">
    <property type="entry name" value="RpoK/RPB6"/>
    <property type="match status" value="1"/>
</dbReference>
<dbReference type="PIRSF" id="PIRSF500154">
    <property type="entry name" value="RPB6"/>
    <property type="match status" value="1"/>
</dbReference>
<protein>
    <recommendedName>
        <fullName evidence="2">DNA-directed RNA polymerases I, II, and III subunit RPABC2</fullName>
    </recommendedName>
</protein>
<keyword evidence="6" id="KW-0539">Nucleus</keyword>
<feature type="region of interest" description="Disordered" evidence="8">
    <location>
        <begin position="74"/>
        <end position="95"/>
    </location>
</feature>
<keyword evidence="10" id="KW-1185">Reference proteome</keyword>
<evidence type="ECO:0000256" key="4">
    <source>
        <dbReference type="ARBA" id="ARBA00022553"/>
    </source>
</evidence>
<dbReference type="OrthoDB" id="259769at2759"/>
<keyword evidence="5" id="KW-0804">Transcription</keyword>
<name>A0A3G2S1P3_MALR7</name>
<dbReference type="SUPFAM" id="SSF63562">
    <property type="entry name" value="RPB6/omega subunit-like"/>
    <property type="match status" value="1"/>
</dbReference>
<comment type="similarity">
    <text evidence="7">Belongs to the archaeal Rpo6/eukaryotic RPB6 RNA polymerase subunit family.</text>
</comment>
<dbReference type="NCBIfam" id="NF002208">
    <property type="entry name" value="PRK01099.1-3"/>
    <property type="match status" value="1"/>
</dbReference>
<dbReference type="GO" id="GO:0003899">
    <property type="term" value="F:DNA-directed RNA polymerase activity"/>
    <property type="evidence" value="ECO:0007669"/>
    <property type="project" value="InterPro"/>
</dbReference>
<dbReference type="EMBL" id="CP033149">
    <property type="protein sequence ID" value="AYO41875.1"/>
    <property type="molecule type" value="Genomic_DNA"/>
</dbReference>
<dbReference type="GO" id="GO:0006362">
    <property type="term" value="P:transcription elongation by RNA polymerase I"/>
    <property type="evidence" value="ECO:0007669"/>
    <property type="project" value="UniProtKB-ARBA"/>
</dbReference>
<dbReference type="InterPro" id="IPR028363">
    <property type="entry name" value="RPB6"/>
</dbReference>
<dbReference type="GO" id="GO:0005736">
    <property type="term" value="C:RNA polymerase I complex"/>
    <property type="evidence" value="ECO:0007669"/>
    <property type="project" value="UniProtKB-ARBA"/>
</dbReference>
<dbReference type="InterPro" id="IPR006110">
    <property type="entry name" value="Pol_omega/Rpo6/RPB6"/>
</dbReference>
<proteinExistence type="inferred from homology"/>
<dbReference type="PROSITE" id="PS01111">
    <property type="entry name" value="RNA_POL_K_14KD"/>
    <property type="match status" value="1"/>
</dbReference>
<evidence type="ECO:0000256" key="7">
    <source>
        <dbReference type="ARBA" id="ARBA00025773"/>
    </source>
</evidence>
<accession>A0A3G2S1P3</accession>
<evidence type="ECO:0000256" key="3">
    <source>
        <dbReference type="ARBA" id="ARBA00022478"/>
    </source>
</evidence>
<evidence type="ECO:0000256" key="5">
    <source>
        <dbReference type="ARBA" id="ARBA00023163"/>
    </source>
</evidence>
<dbReference type="FunFam" id="3.90.940.10:FF:000004">
    <property type="entry name" value="DNA-directed RNA polymerases I, II, and III subunit RPABC2"/>
    <property type="match status" value="1"/>
</dbReference>
<dbReference type="STRING" id="425264.A0A3G2S1P3"/>
<dbReference type="GO" id="GO:0005666">
    <property type="term" value="C:RNA polymerase III complex"/>
    <property type="evidence" value="ECO:0007669"/>
    <property type="project" value="TreeGrafter"/>
</dbReference>
<dbReference type="AlphaFoldDB" id="A0A3G2S1P3"/>
<dbReference type="SMART" id="SM01409">
    <property type="entry name" value="RNA_pol_Rpb6"/>
    <property type="match status" value="1"/>
</dbReference>
<dbReference type="InterPro" id="IPR006111">
    <property type="entry name" value="Rpo6/Rpb6"/>
</dbReference>
<dbReference type="GO" id="GO:0005665">
    <property type="term" value="C:RNA polymerase II, core complex"/>
    <property type="evidence" value="ECO:0007669"/>
    <property type="project" value="InterPro"/>
</dbReference>
<evidence type="ECO:0000313" key="9">
    <source>
        <dbReference type="EMBL" id="AYO41875.1"/>
    </source>
</evidence>
<dbReference type="InterPro" id="IPR020708">
    <property type="entry name" value="DNA-dir_RNA_polK_14-18kDa_CS"/>
</dbReference>
<dbReference type="Proteomes" id="UP000269793">
    <property type="component" value="Chromosome II"/>
</dbReference>
<gene>
    <name evidence="9" type="primary">rpb6</name>
    <name evidence="9" type="ORF">DNF11_0925</name>
</gene>
<evidence type="ECO:0000256" key="2">
    <source>
        <dbReference type="ARBA" id="ARBA00020808"/>
    </source>
</evidence>
<evidence type="ECO:0000313" key="10">
    <source>
        <dbReference type="Proteomes" id="UP000269793"/>
    </source>
</evidence>
<evidence type="ECO:0000256" key="8">
    <source>
        <dbReference type="SAM" id="MobiDB-lite"/>
    </source>
</evidence>
<dbReference type="InterPro" id="IPR036161">
    <property type="entry name" value="RPB6/omega-like_sf"/>
</dbReference>
<dbReference type="Gene3D" id="3.90.940.10">
    <property type="match status" value="1"/>
</dbReference>
<keyword evidence="4" id="KW-0597">Phosphoprotein</keyword>
<dbReference type="Pfam" id="PF01192">
    <property type="entry name" value="RNA_pol_Rpb6"/>
    <property type="match status" value="1"/>
</dbReference>
<evidence type="ECO:0000256" key="6">
    <source>
        <dbReference type="ARBA" id="ARBA00023242"/>
    </source>
</evidence>
<keyword evidence="3 9" id="KW-0240">DNA-directed RNA polymerase</keyword>
<dbReference type="GO" id="GO:0003677">
    <property type="term" value="F:DNA binding"/>
    <property type="evidence" value="ECO:0007669"/>
    <property type="project" value="InterPro"/>
</dbReference>
<sequence>MSRAPRLSQSKFKNNPAFDDCRHQDMSFEAGEENEGEYFDEGDVFQEGDVDDTLNEDGDMGDDVDHYGDEEIVHSSANGGVPANVDSNGKPNKERITTPYMTKYEKARILGTRALQISMNAPVLVPTEGEMDPLAIAQKELAAKKIPLLVRRYLPDGTFEDWSVSELIITE</sequence>